<feature type="transmembrane region" description="Helical" evidence="1">
    <location>
        <begin position="440"/>
        <end position="465"/>
    </location>
</feature>
<dbReference type="InterPro" id="IPR011853">
    <property type="entry name" value="TRAP_DctM-Dct_fused"/>
</dbReference>
<feature type="transmembrane region" description="Helical" evidence="1">
    <location>
        <begin position="348"/>
        <end position="366"/>
    </location>
</feature>
<feature type="transmembrane region" description="Helical" evidence="1">
    <location>
        <begin position="268"/>
        <end position="295"/>
    </location>
</feature>
<feature type="domain" description="TRAP C4-dicarboxylate transport system permease DctM subunit" evidence="2">
    <location>
        <begin position="123"/>
        <end position="560"/>
    </location>
</feature>
<feature type="transmembrane region" description="Helical" evidence="1">
    <location>
        <begin position="79"/>
        <end position="97"/>
    </location>
</feature>
<dbReference type="NCBIfam" id="TIGR02123">
    <property type="entry name" value="TRAP_fused"/>
    <property type="match status" value="1"/>
</dbReference>
<dbReference type="InterPro" id="IPR010656">
    <property type="entry name" value="DctM"/>
</dbReference>
<evidence type="ECO:0000256" key="1">
    <source>
        <dbReference type="SAM" id="Phobius"/>
    </source>
</evidence>
<dbReference type="Proteomes" id="UP001139150">
    <property type="component" value="Unassembled WGS sequence"/>
</dbReference>
<keyword evidence="1" id="KW-0472">Membrane</keyword>
<feature type="transmembrane region" description="Helical" evidence="1">
    <location>
        <begin position="409"/>
        <end position="428"/>
    </location>
</feature>
<gene>
    <name evidence="3" type="ORF">MF646_16055</name>
</gene>
<keyword evidence="1" id="KW-0812">Transmembrane</keyword>
<accession>A0A9X2CV31</accession>
<evidence type="ECO:0000259" key="2">
    <source>
        <dbReference type="Pfam" id="PF06808"/>
    </source>
</evidence>
<feature type="transmembrane region" description="Helical" evidence="1">
    <location>
        <begin position="595"/>
        <end position="623"/>
    </location>
</feature>
<feature type="transmembrane region" description="Helical" evidence="1">
    <location>
        <begin position="49"/>
        <end position="67"/>
    </location>
</feature>
<feature type="transmembrane region" description="Helical" evidence="1">
    <location>
        <begin position="301"/>
        <end position="327"/>
    </location>
</feature>
<evidence type="ECO:0000313" key="4">
    <source>
        <dbReference type="Proteomes" id="UP001139150"/>
    </source>
</evidence>
<sequence length="639" mass="69542">MKNKVFKLLFQEGHRELPTGIYYYIFVVFALGISGFTMWLGGIGNMSPYHYSVIFVMFLLPLSFLTTRGSKKVRKNPSVFDVVLSMIFFLSCMHILWNMDYFLQRVSGLDALTTLDTLVGLIIIIGVLELCRRTLGFGLTSILVLGLLYAYVGHYLPGTFGHRELSNQRILEELIFTTNGVFGAPVQVAATYAFLFVTFGYFFKKSGAGQFIIDLCAALVGRRTGGLAKVAVTTSAVFGSISGSPTSDVATTGSINIPNMKEKGYDPVYAAAVETSASSGGTILPPIMGSVAFLMAEFTGISYFDIIVASVLGALLYYLGVYFQVHFRSVKLGLVGLPKNEIPRLTKTMKTGFFYVFPVVILVWAMEKGFTPSLAATYGIIATFLISYVKRSTRINVRQIKEIFTDVVYHIIPLTVATAAAGIIIGVINLTGLAGKFTSLIFALTGEAIFFSLVVGAFICILLGMGMPTPSAYVLVAALVAPAFIQLGIDLLPAHLFLVFFCALSAITPPVGVASYTAAGIANANPLKVGIQATKLASVGFIIPFMFVYHPTLLMQGSIVSIILTVVTAILGVYALAASMEGYLKDKLTRQERIFLFMIALSMIYPNILLNIITATIFLIYMFRNNRKLPRFSKQKVGA</sequence>
<dbReference type="RefSeq" id="WP_250097526.1">
    <property type="nucleotide sequence ID" value="NZ_JAKRYL010000017.1"/>
</dbReference>
<dbReference type="PANTHER" id="PTHR43849">
    <property type="entry name" value="BLL3936 PROTEIN"/>
    <property type="match status" value="1"/>
</dbReference>
<keyword evidence="4" id="KW-1185">Reference proteome</keyword>
<keyword evidence="1" id="KW-1133">Transmembrane helix</keyword>
<feature type="transmembrane region" description="Helical" evidence="1">
    <location>
        <begin position="372"/>
        <end position="389"/>
    </location>
</feature>
<feature type="transmembrane region" description="Helical" evidence="1">
    <location>
        <begin position="21"/>
        <end position="43"/>
    </location>
</feature>
<feature type="transmembrane region" description="Helical" evidence="1">
    <location>
        <begin position="176"/>
        <end position="203"/>
    </location>
</feature>
<dbReference type="EMBL" id="JAKRYL010000017">
    <property type="protein sequence ID" value="MCL7748640.1"/>
    <property type="molecule type" value="Genomic_DNA"/>
</dbReference>
<feature type="transmembrane region" description="Helical" evidence="1">
    <location>
        <begin position="135"/>
        <end position="156"/>
    </location>
</feature>
<feature type="transmembrane region" description="Helical" evidence="1">
    <location>
        <begin position="472"/>
        <end position="489"/>
    </location>
</feature>
<feature type="transmembrane region" description="Helical" evidence="1">
    <location>
        <begin position="529"/>
        <end position="547"/>
    </location>
</feature>
<name>A0A9X2CV31_9BACI</name>
<evidence type="ECO:0000313" key="3">
    <source>
        <dbReference type="EMBL" id="MCL7748640.1"/>
    </source>
</evidence>
<organism evidence="3 4">
    <name type="scientific">Halalkalibacter alkaliphilus</name>
    <dbReference type="NCBI Taxonomy" id="2917993"/>
    <lineage>
        <taxon>Bacteria</taxon>
        <taxon>Bacillati</taxon>
        <taxon>Bacillota</taxon>
        <taxon>Bacilli</taxon>
        <taxon>Bacillales</taxon>
        <taxon>Bacillaceae</taxon>
        <taxon>Halalkalibacter</taxon>
    </lineage>
</organism>
<feature type="transmembrane region" description="Helical" evidence="1">
    <location>
        <begin position="495"/>
        <end position="517"/>
    </location>
</feature>
<protein>
    <submittedName>
        <fullName evidence="3">TRAP transporter fused permease subunit</fullName>
    </submittedName>
</protein>
<comment type="caution">
    <text evidence="3">The sequence shown here is derived from an EMBL/GenBank/DDBJ whole genome shotgun (WGS) entry which is preliminary data.</text>
</comment>
<proteinExistence type="predicted"/>
<dbReference type="AlphaFoldDB" id="A0A9X2CV31"/>
<dbReference type="Pfam" id="PF06808">
    <property type="entry name" value="DctM"/>
    <property type="match status" value="1"/>
</dbReference>
<feature type="transmembrane region" description="Helical" evidence="1">
    <location>
        <begin position="109"/>
        <end position="128"/>
    </location>
</feature>
<reference evidence="3" key="1">
    <citation type="submission" date="2022-02" db="EMBL/GenBank/DDBJ databases">
        <title>Halalkalibacter sp. nov. isolated from Lonar Lake, India.</title>
        <authorList>
            <person name="Joshi A."/>
            <person name="Thite S."/>
            <person name="Lodha T."/>
        </authorList>
    </citation>
    <scope>NUCLEOTIDE SEQUENCE</scope>
    <source>
        <strain evidence="3">MEB205</strain>
    </source>
</reference>
<feature type="transmembrane region" description="Helical" evidence="1">
    <location>
        <begin position="553"/>
        <end position="574"/>
    </location>
</feature>
<dbReference type="PANTHER" id="PTHR43849:SF2">
    <property type="entry name" value="BLL3936 PROTEIN"/>
    <property type="match status" value="1"/>
</dbReference>